<dbReference type="RefSeq" id="WP_013008629.1">
    <property type="nucleotide sequence ID" value="NC_013939.1"/>
</dbReference>
<dbReference type="CDD" id="cd06661">
    <property type="entry name" value="GGCT_like"/>
    <property type="match status" value="1"/>
</dbReference>
<evidence type="ECO:0000259" key="1">
    <source>
        <dbReference type="Pfam" id="PF06094"/>
    </source>
</evidence>
<dbReference type="InterPro" id="IPR013024">
    <property type="entry name" value="GGCT-like"/>
</dbReference>
<dbReference type="STRING" id="639282.DEFDS_1933"/>
<dbReference type="eggNOG" id="COG2105">
    <property type="taxonomic scope" value="Bacteria"/>
</dbReference>
<dbReference type="Proteomes" id="UP000001520">
    <property type="component" value="Chromosome"/>
</dbReference>
<name>D3P9J4_DEFDS</name>
<dbReference type="InterPro" id="IPR009288">
    <property type="entry name" value="AIG2-like_dom"/>
</dbReference>
<dbReference type="HOGENOM" id="CLU_2022920_0_0_0"/>
<organism evidence="2 3">
    <name type="scientific">Deferribacter desulfuricans (strain DSM 14783 / JCM 11476 / NBRC 101012 / SSM1)</name>
    <dbReference type="NCBI Taxonomy" id="639282"/>
    <lineage>
        <taxon>Bacteria</taxon>
        <taxon>Pseudomonadati</taxon>
        <taxon>Deferribacterota</taxon>
        <taxon>Deferribacteres</taxon>
        <taxon>Deferribacterales</taxon>
        <taxon>Deferribacteraceae</taxon>
        <taxon>Deferribacter</taxon>
    </lineage>
</organism>
<accession>D3P9J4</accession>
<feature type="domain" description="Gamma-glutamylcyclotransferase AIG2-like" evidence="1">
    <location>
        <begin position="6"/>
        <end position="117"/>
    </location>
</feature>
<evidence type="ECO:0000313" key="3">
    <source>
        <dbReference type="Proteomes" id="UP000001520"/>
    </source>
</evidence>
<gene>
    <name evidence="2" type="ordered locus">DEFDS_1933</name>
</gene>
<protein>
    <recommendedName>
        <fullName evidence="1">Gamma-glutamylcyclotransferase AIG2-like domain-containing protein</fullName>
    </recommendedName>
</protein>
<keyword evidence="3" id="KW-1185">Reference proteome</keyword>
<dbReference type="Gene3D" id="3.10.490.10">
    <property type="entry name" value="Gamma-glutamyl cyclotransferase-like"/>
    <property type="match status" value="1"/>
</dbReference>
<dbReference type="InterPro" id="IPR036568">
    <property type="entry name" value="GGCT-like_sf"/>
</dbReference>
<dbReference type="Pfam" id="PF06094">
    <property type="entry name" value="GGACT"/>
    <property type="match status" value="1"/>
</dbReference>
<dbReference type="OrthoDB" id="482277at2"/>
<dbReference type="SUPFAM" id="SSF110857">
    <property type="entry name" value="Gamma-glutamyl cyclotransferase-like"/>
    <property type="match status" value="1"/>
</dbReference>
<reference evidence="2 3" key="1">
    <citation type="journal article" date="2010" name="DNA Res.">
        <title>Bacterial lifestyle in a deep-sea hydrothermal vent chimney revealed by the genome sequence of the thermophilic bacterium Deferribacter desulfuricans SSM1.</title>
        <authorList>
            <person name="Takaki Y."/>
            <person name="Shimamura S."/>
            <person name="Nakagawa S."/>
            <person name="Fukuhara Y."/>
            <person name="Horikawa H."/>
            <person name="Ankai A."/>
            <person name="Harada T."/>
            <person name="Hosoyama A."/>
            <person name="Oguchi A."/>
            <person name="Fukui S."/>
            <person name="Fujita N."/>
            <person name="Takami H."/>
            <person name="Takai K."/>
        </authorList>
    </citation>
    <scope>NUCLEOTIDE SEQUENCE [LARGE SCALE GENOMIC DNA]</scope>
    <source>
        <strain evidence="3">DSM 14783 / JCM 11476 / NBRC 101012 / SSM1</strain>
    </source>
</reference>
<dbReference type="AlphaFoldDB" id="D3P9J4"/>
<dbReference type="EMBL" id="AP011529">
    <property type="protein sequence ID" value="BAI81384.1"/>
    <property type="molecule type" value="Genomic_DNA"/>
</dbReference>
<sequence length="122" mass="14327">MLIDKLFVYGLLKKGYPNYSLIEPYIITSIDAYTFGSLYMINDKHPAYIKSGNNKIEGTLYFISNTKIIFKILDYIEQGYKREVTTVYDKDNNEYLAWIYTYLGNLKDAKLLPEGKFTKKYL</sequence>
<evidence type="ECO:0000313" key="2">
    <source>
        <dbReference type="EMBL" id="BAI81384.1"/>
    </source>
</evidence>
<proteinExistence type="predicted"/>
<dbReference type="KEGG" id="ddf:DEFDS_1933"/>